<dbReference type="PRINTS" id="PR00605">
    <property type="entry name" value="CYTCHROMECIC"/>
</dbReference>
<accession>A0A368K188</accession>
<reference evidence="16 17" key="1">
    <citation type="submission" date="2018-07" db="EMBL/GenBank/DDBJ databases">
        <title>The draft genome of Phyllobacterium salinisoli.</title>
        <authorList>
            <person name="Liu L."/>
            <person name="Li L."/>
            <person name="Zhang X."/>
            <person name="Liang L."/>
        </authorList>
    </citation>
    <scope>NUCLEOTIDE SEQUENCE [LARGE SCALE GENOMIC DNA]</scope>
    <source>
        <strain evidence="16 17">LLAN61</strain>
    </source>
</reference>
<evidence type="ECO:0000256" key="10">
    <source>
        <dbReference type="ARBA" id="ARBA00023004"/>
    </source>
</evidence>
<feature type="signal peptide" evidence="14">
    <location>
        <begin position="1"/>
        <end position="24"/>
    </location>
</feature>
<dbReference type="GO" id="GO:0005886">
    <property type="term" value="C:plasma membrane"/>
    <property type="evidence" value="ECO:0007669"/>
    <property type="project" value="UniProtKB-SubCell"/>
</dbReference>
<keyword evidence="5" id="KW-0679">Respiratory chain</keyword>
<comment type="cofactor">
    <cofactor evidence="12">
        <name>heme c</name>
        <dbReference type="ChEBI" id="CHEBI:61717"/>
    </cofactor>
    <text evidence="12">Binds 3 heme c groups covalently per subunit.</text>
</comment>
<dbReference type="InterPro" id="IPR051459">
    <property type="entry name" value="Cytochrome_c-type_DH"/>
</dbReference>
<feature type="binding site" description="covalent" evidence="12">
    <location>
        <position position="52"/>
    </location>
    <ligand>
        <name>heme c</name>
        <dbReference type="ChEBI" id="CHEBI:61717"/>
        <label>1</label>
    </ligand>
</feature>
<organism evidence="16 17">
    <name type="scientific">Phyllobacterium salinisoli</name>
    <dbReference type="NCBI Taxonomy" id="1899321"/>
    <lineage>
        <taxon>Bacteria</taxon>
        <taxon>Pseudomonadati</taxon>
        <taxon>Pseudomonadota</taxon>
        <taxon>Alphaproteobacteria</taxon>
        <taxon>Hyphomicrobiales</taxon>
        <taxon>Phyllobacteriaceae</taxon>
        <taxon>Phyllobacterium</taxon>
    </lineage>
</organism>
<evidence type="ECO:0000256" key="12">
    <source>
        <dbReference type="PIRSR" id="PIRSR000018-50"/>
    </source>
</evidence>
<evidence type="ECO:0000256" key="1">
    <source>
        <dbReference type="ARBA" id="ARBA00004236"/>
    </source>
</evidence>
<keyword evidence="6 13" id="KW-0479">Metal-binding</keyword>
<dbReference type="InterPro" id="IPR008168">
    <property type="entry name" value="Cyt_C_IC"/>
</dbReference>
<feature type="binding site" description="axial binding residue" evidence="13">
    <location>
        <position position="322"/>
    </location>
    <ligand>
        <name>heme c</name>
        <dbReference type="ChEBI" id="CHEBI:61717"/>
        <label>3</label>
    </ligand>
    <ligandPart>
        <name>Fe</name>
        <dbReference type="ChEBI" id="CHEBI:18248"/>
    </ligandPart>
</feature>
<dbReference type="GO" id="GO:0009055">
    <property type="term" value="F:electron transfer activity"/>
    <property type="evidence" value="ECO:0007669"/>
    <property type="project" value="InterPro"/>
</dbReference>
<feature type="binding site" description="covalent" evidence="12">
    <location>
        <position position="321"/>
    </location>
    <ligand>
        <name>heme c</name>
        <dbReference type="ChEBI" id="CHEBI:61717"/>
        <label>3</label>
    </ligand>
</feature>
<evidence type="ECO:0000256" key="6">
    <source>
        <dbReference type="ARBA" id="ARBA00022723"/>
    </source>
</evidence>
<dbReference type="Proteomes" id="UP000253420">
    <property type="component" value="Unassembled WGS sequence"/>
</dbReference>
<keyword evidence="8" id="KW-0677">Repeat</keyword>
<evidence type="ECO:0000256" key="9">
    <source>
        <dbReference type="ARBA" id="ARBA00022982"/>
    </source>
</evidence>
<keyword evidence="17" id="KW-1185">Reference proteome</keyword>
<gene>
    <name evidence="16" type="ORF">DUT91_19360</name>
</gene>
<evidence type="ECO:0000259" key="15">
    <source>
        <dbReference type="PROSITE" id="PS51007"/>
    </source>
</evidence>
<dbReference type="InterPro" id="IPR014353">
    <property type="entry name" value="Membr-bd_ADH_cyt_c"/>
</dbReference>
<dbReference type="EMBL" id="QOZG01000009">
    <property type="protein sequence ID" value="RCS22162.1"/>
    <property type="molecule type" value="Genomic_DNA"/>
</dbReference>
<dbReference type="InterPro" id="IPR036909">
    <property type="entry name" value="Cyt_c-like_dom_sf"/>
</dbReference>
<evidence type="ECO:0000256" key="3">
    <source>
        <dbReference type="ARBA" id="ARBA00022475"/>
    </source>
</evidence>
<feature type="binding site" description="covalent" evidence="12">
    <location>
        <position position="197"/>
    </location>
    <ligand>
        <name>heme c</name>
        <dbReference type="ChEBI" id="CHEBI:61717"/>
        <label>2</label>
    </ligand>
</feature>
<dbReference type="SUPFAM" id="SSF46626">
    <property type="entry name" value="Cytochrome c"/>
    <property type="match status" value="3"/>
</dbReference>
<keyword evidence="11" id="KW-0472">Membrane</keyword>
<keyword evidence="9" id="KW-0249">Electron transport</keyword>
<dbReference type="AlphaFoldDB" id="A0A368K188"/>
<keyword evidence="10 13" id="KW-0408">Iron</keyword>
<evidence type="ECO:0000256" key="14">
    <source>
        <dbReference type="SAM" id="SignalP"/>
    </source>
</evidence>
<dbReference type="PANTHER" id="PTHR35008:SF8">
    <property type="entry name" value="ALCOHOL DEHYDROGENASE CYTOCHROME C SUBUNIT"/>
    <property type="match status" value="1"/>
</dbReference>
<dbReference type="Pfam" id="PF00034">
    <property type="entry name" value="Cytochrom_C"/>
    <property type="match status" value="3"/>
</dbReference>
<dbReference type="PROSITE" id="PS51007">
    <property type="entry name" value="CYTC"/>
    <property type="match status" value="3"/>
</dbReference>
<feature type="chain" id="PRO_5016687183" evidence="14">
    <location>
        <begin position="25"/>
        <end position="418"/>
    </location>
</feature>
<feature type="binding site" description="covalent" evidence="12">
    <location>
        <position position="55"/>
    </location>
    <ligand>
        <name>heme c</name>
        <dbReference type="ChEBI" id="CHEBI:61717"/>
        <label>1</label>
    </ligand>
</feature>
<dbReference type="PIRSF" id="PIRSF000018">
    <property type="entry name" value="Mb_ADH_cyt_c"/>
    <property type="match status" value="1"/>
</dbReference>
<dbReference type="Gene3D" id="1.10.760.10">
    <property type="entry name" value="Cytochrome c-like domain"/>
    <property type="match status" value="3"/>
</dbReference>
<evidence type="ECO:0000256" key="13">
    <source>
        <dbReference type="PIRSR" id="PIRSR000018-51"/>
    </source>
</evidence>
<evidence type="ECO:0000313" key="16">
    <source>
        <dbReference type="EMBL" id="RCS22162.1"/>
    </source>
</evidence>
<dbReference type="InterPro" id="IPR009056">
    <property type="entry name" value="Cyt_c-like_dom"/>
</dbReference>
<keyword evidence="3" id="KW-1003">Cell membrane</keyword>
<keyword evidence="4 12" id="KW-0349">Heme</keyword>
<keyword evidence="2" id="KW-0813">Transport</keyword>
<feature type="binding site" description="axial binding residue" evidence="13">
    <location>
        <position position="56"/>
    </location>
    <ligand>
        <name>heme c</name>
        <dbReference type="ChEBI" id="CHEBI:61717"/>
        <label>1</label>
    </ligand>
    <ligandPart>
        <name>Fe</name>
        <dbReference type="ChEBI" id="CHEBI:18248"/>
    </ligandPart>
</feature>
<feature type="domain" description="Cytochrome c" evidence="15">
    <location>
        <begin position="305"/>
        <end position="395"/>
    </location>
</feature>
<dbReference type="RefSeq" id="WP_114442157.1">
    <property type="nucleotide sequence ID" value="NZ_QOZG01000009.1"/>
</dbReference>
<evidence type="ECO:0000256" key="11">
    <source>
        <dbReference type="ARBA" id="ARBA00023136"/>
    </source>
</evidence>
<comment type="subcellular location">
    <subcellularLocation>
        <location evidence="1">Cell membrane</location>
    </subcellularLocation>
</comment>
<dbReference type="GO" id="GO:0016614">
    <property type="term" value="F:oxidoreductase activity, acting on CH-OH group of donors"/>
    <property type="evidence" value="ECO:0007669"/>
    <property type="project" value="InterPro"/>
</dbReference>
<feature type="binding site" description="axial binding residue" evidence="13">
    <location>
        <position position="201"/>
    </location>
    <ligand>
        <name>heme c</name>
        <dbReference type="ChEBI" id="CHEBI:61717"/>
        <label>2</label>
    </ligand>
    <ligandPart>
        <name>Fe</name>
        <dbReference type="ChEBI" id="CHEBI:18248"/>
    </ligandPart>
</feature>
<dbReference type="GO" id="GO:0020037">
    <property type="term" value="F:heme binding"/>
    <property type="evidence" value="ECO:0007669"/>
    <property type="project" value="InterPro"/>
</dbReference>
<proteinExistence type="predicted"/>
<name>A0A368K188_9HYPH</name>
<comment type="caution">
    <text evidence="16">The sequence shown here is derived from an EMBL/GenBank/DDBJ whole genome shotgun (WGS) entry which is preliminary data.</text>
</comment>
<sequence>MKRNLALFTALLPLTMAAIFSATAPVMGQGGTDSQSFEQIERGRYLATAGDCVACHTAPGGKPYAGGLALETPFGKLLGANITPDRETGIGNWTDDQFVQAMQQGIAPRGHLYPAMPYPAFTKVSRSDILAIRAYLNTLEPVNNPIETNLLPFPFNIRSSMLAWNALNFTPGEFKPDSDKSAEWNRGAYLVEGLGHCGTCHSPKTILGSARSGDALEGSVLQNWFAPNITNTMHKGLGGWSQADIVQYLKTGANQFTIASGPMAEAITNSTSKLSDPDLHAIATYLKNMPSDGNAAPVPVVGSDKRMIAGQAIYRDTCNACHRDSGAGIPRLFPTLAGSAVVQSDDPTTLIRVVLQGSQGVATAAAPTAPAMPSFAWRLSDEEVASLLTYVRNNWGNAAAPVTAADVKALRQSLTNTD</sequence>
<protein>
    <submittedName>
        <fullName evidence="16">Cytochrome c</fullName>
    </submittedName>
</protein>
<evidence type="ECO:0000256" key="7">
    <source>
        <dbReference type="ARBA" id="ARBA00022729"/>
    </source>
</evidence>
<feature type="domain" description="Cytochrome c" evidence="15">
    <location>
        <begin position="182"/>
        <end position="290"/>
    </location>
</feature>
<evidence type="ECO:0000256" key="4">
    <source>
        <dbReference type="ARBA" id="ARBA00022617"/>
    </source>
</evidence>
<dbReference type="PANTHER" id="PTHR35008">
    <property type="entry name" value="BLL4482 PROTEIN-RELATED"/>
    <property type="match status" value="1"/>
</dbReference>
<evidence type="ECO:0000313" key="17">
    <source>
        <dbReference type="Proteomes" id="UP000253420"/>
    </source>
</evidence>
<evidence type="ECO:0000256" key="8">
    <source>
        <dbReference type="ARBA" id="ARBA00022737"/>
    </source>
</evidence>
<feature type="binding site" description="covalent" evidence="12">
    <location>
        <position position="318"/>
    </location>
    <ligand>
        <name>heme c</name>
        <dbReference type="ChEBI" id="CHEBI:61717"/>
        <label>3</label>
    </ligand>
</feature>
<keyword evidence="7 14" id="KW-0732">Signal</keyword>
<evidence type="ECO:0000256" key="2">
    <source>
        <dbReference type="ARBA" id="ARBA00022448"/>
    </source>
</evidence>
<feature type="binding site" description="covalent" evidence="12">
    <location>
        <position position="200"/>
    </location>
    <ligand>
        <name>heme c</name>
        <dbReference type="ChEBI" id="CHEBI:61717"/>
        <label>2</label>
    </ligand>
</feature>
<evidence type="ECO:0000256" key="5">
    <source>
        <dbReference type="ARBA" id="ARBA00022660"/>
    </source>
</evidence>
<dbReference type="GO" id="GO:0005506">
    <property type="term" value="F:iron ion binding"/>
    <property type="evidence" value="ECO:0007669"/>
    <property type="project" value="InterPro"/>
</dbReference>
<feature type="domain" description="Cytochrome c" evidence="15">
    <location>
        <begin position="38"/>
        <end position="140"/>
    </location>
</feature>
<dbReference type="OrthoDB" id="9811281at2"/>